<dbReference type="EMBL" id="JANJYI010000005">
    <property type="protein sequence ID" value="KAK2648818.1"/>
    <property type="molecule type" value="Genomic_DNA"/>
</dbReference>
<feature type="domain" description="BED-type" evidence="12">
    <location>
        <begin position="45"/>
        <end position="107"/>
    </location>
</feature>
<dbReference type="InterPro" id="IPR008906">
    <property type="entry name" value="HATC_C_dom"/>
</dbReference>
<dbReference type="PANTHER" id="PTHR46481">
    <property type="entry name" value="ZINC FINGER BED DOMAIN-CONTAINING PROTEIN 4"/>
    <property type="match status" value="1"/>
</dbReference>
<keyword evidence="7" id="KW-0238">DNA-binding</keyword>
<evidence type="ECO:0000313" key="13">
    <source>
        <dbReference type="EMBL" id="KAK2648818.1"/>
    </source>
</evidence>
<reference evidence="13" key="1">
    <citation type="journal article" date="2023" name="Plant J.">
        <title>Genome sequences and population genomics provide insights into the demographic history, inbreeding, and mutation load of two 'living fossil' tree species of Dipteronia.</title>
        <authorList>
            <person name="Feng Y."/>
            <person name="Comes H.P."/>
            <person name="Chen J."/>
            <person name="Zhu S."/>
            <person name="Lu R."/>
            <person name="Zhang X."/>
            <person name="Li P."/>
            <person name="Qiu J."/>
            <person name="Olsen K.M."/>
            <person name="Qiu Y."/>
        </authorList>
    </citation>
    <scope>NUCLEOTIDE SEQUENCE</scope>
    <source>
        <strain evidence="13">KIB01</strain>
    </source>
</reference>
<keyword evidence="9" id="KW-0539">Nucleus</keyword>
<keyword evidence="3" id="KW-0479">Metal-binding</keyword>
<evidence type="ECO:0000256" key="10">
    <source>
        <dbReference type="PROSITE-ProRule" id="PRU00027"/>
    </source>
</evidence>
<proteinExistence type="predicted"/>
<dbReference type="Pfam" id="PF14372">
    <property type="entry name" value="hAT-like_RNase-H"/>
    <property type="match status" value="1"/>
</dbReference>
<dbReference type="InterPro" id="IPR052035">
    <property type="entry name" value="ZnF_BED_domain_contain"/>
</dbReference>
<evidence type="ECO:0000259" key="12">
    <source>
        <dbReference type="PROSITE" id="PS50808"/>
    </source>
</evidence>
<evidence type="ECO:0000256" key="1">
    <source>
        <dbReference type="ARBA" id="ARBA00004123"/>
    </source>
</evidence>
<comment type="subunit">
    <text evidence="2">Homodimer.</text>
</comment>
<evidence type="ECO:0000256" key="2">
    <source>
        <dbReference type="ARBA" id="ARBA00011738"/>
    </source>
</evidence>
<dbReference type="AlphaFoldDB" id="A0AAD9U780"/>
<evidence type="ECO:0000256" key="6">
    <source>
        <dbReference type="ARBA" id="ARBA00023015"/>
    </source>
</evidence>
<gene>
    <name evidence="13" type="ORF">Ddye_016307</name>
</gene>
<dbReference type="InterPro" id="IPR012337">
    <property type="entry name" value="RNaseH-like_sf"/>
</dbReference>
<sequence length="532" mass="60756">MDPNQQPYFPDGLNMLNDEFDISEPTHTQAGPSGSGVTPTSHPRKLTSDVWQCFNIVQMTLPNGTSGLRAKCKFFHKDYATSTGGTRHLRRHMHKCMPSHGQVDTTTQTQLQRHPDGSVTTWQFDAKQARECLVRYIAQADQPISIGESPFYKELITSAYNPQYEPVSRTTTRNDLIRLFETQRDDLVAEIQHLSVSVALTSDIWNACSKQDYLCVTGHYLDSDWRITKRIFGFRPMDFAHTAENIFNVIMEVLETYEITHRILSITFDNASANTSSIALFVARNIPFREDEHLGAAVVVMETKFKKYWANIPLLYALSAIIDPRVKLSGLEVLLEFIGINLSIDYSEQITDIRTKLFEIFRIYETRFDNIDIPQSTRPETEPKQTSWSLLKRRKKDKSASTSSGQRSSPSSCTELIRYLKAQFDAVEDKEEFDLLLWWKTYTYRYPVLSHLASDVLVIPVSTVSSEQAFSTSGSIIQPRRSCLSPEMVEVLTCLRDWEHAKKRLQNLTVDKELILNFDNIYIDDPSGSGQG</sequence>
<dbReference type="SMART" id="SM00614">
    <property type="entry name" value="ZnF_BED"/>
    <property type="match status" value="1"/>
</dbReference>
<dbReference type="PANTHER" id="PTHR46481:SF7">
    <property type="entry name" value="ZINC FINGER BED DOMAIN-CONTAINING PROTEIN RICESLEEPER 2-LIKE"/>
    <property type="match status" value="1"/>
</dbReference>
<feature type="compositionally biased region" description="Low complexity" evidence="11">
    <location>
        <begin position="400"/>
        <end position="411"/>
    </location>
</feature>
<evidence type="ECO:0000256" key="5">
    <source>
        <dbReference type="ARBA" id="ARBA00022833"/>
    </source>
</evidence>
<dbReference type="InterPro" id="IPR003656">
    <property type="entry name" value="Znf_BED"/>
</dbReference>
<keyword evidence="8" id="KW-0804">Transcription</keyword>
<evidence type="ECO:0000313" key="14">
    <source>
        <dbReference type="Proteomes" id="UP001280121"/>
    </source>
</evidence>
<comment type="caution">
    <text evidence="13">The sequence shown here is derived from an EMBL/GenBank/DDBJ whole genome shotgun (WGS) entry which is preliminary data.</text>
</comment>
<evidence type="ECO:0000256" key="3">
    <source>
        <dbReference type="ARBA" id="ARBA00022723"/>
    </source>
</evidence>
<dbReference type="GO" id="GO:0008270">
    <property type="term" value="F:zinc ion binding"/>
    <property type="evidence" value="ECO:0007669"/>
    <property type="project" value="UniProtKB-KW"/>
</dbReference>
<evidence type="ECO:0000256" key="7">
    <source>
        <dbReference type="ARBA" id="ARBA00023125"/>
    </source>
</evidence>
<dbReference type="GO" id="GO:0046983">
    <property type="term" value="F:protein dimerization activity"/>
    <property type="evidence" value="ECO:0007669"/>
    <property type="project" value="InterPro"/>
</dbReference>
<accession>A0AAD9U780</accession>
<feature type="compositionally biased region" description="Polar residues" evidence="11">
    <location>
        <begin position="374"/>
        <end position="389"/>
    </location>
</feature>
<feature type="region of interest" description="Disordered" evidence="11">
    <location>
        <begin position="374"/>
        <end position="411"/>
    </location>
</feature>
<dbReference type="GO" id="GO:0005634">
    <property type="term" value="C:nucleus"/>
    <property type="evidence" value="ECO:0007669"/>
    <property type="project" value="UniProtKB-SubCell"/>
</dbReference>
<dbReference type="Pfam" id="PF05699">
    <property type="entry name" value="Dimer_Tnp_hAT"/>
    <property type="match status" value="1"/>
</dbReference>
<keyword evidence="6" id="KW-0805">Transcription regulation</keyword>
<keyword evidence="5" id="KW-0862">Zinc</keyword>
<name>A0AAD9U780_9ROSI</name>
<dbReference type="PROSITE" id="PS50808">
    <property type="entry name" value="ZF_BED"/>
    <property type="match status" value="1"/>
</dbReference>
<dbReference type="SUPFAM" id="SSF53098">
    <property type="entry name" value="Ribonuclease H-like"/>
    <property type="match status" value="1"/>
</dbReference>
<feature type="region of interest" description="Disordered" evidence="11">
    <location>
        <begin position="23"/>
        <end position="43"/>
    </location>
</feature>
<evidence type="ECO:0000256" key="8">
    <source>
        <dbReference type="ARBA" id="ARBA00023163"/>
    </source>
</evidence>
<protein>
    <recommendedName>
        <fullName evidence="12">BED-type domain-containing protein</fullName>
    </recommendedName>
</protein>
<organism evidence="13 14">
    <name type="scientific">Dipteronia dyeriana</name>
    <dbReference type="NCBI Taxonomy" id="168575"/>
    <lineage>
        <taxon>Eukaryota</taxon>
        <taxon>Viridiplantae</taxon>
        <taxon>Streptophyta</taxon>
        <taxon>Embryophyta</taxon>
        <taxon>Tracheophyta</taxon>
        <taxon>Spermatophyta</taxon>
        <taxon>Magnoliopsida</taxon>
        <taxon>eudicotyledons</taxon>
        <taxon>Gunneridae</taxon>
        <taxon>Pentapetalae</taxon>
        <taxon>rosids</taxon>
        <taxon>malvids</taxon>
        <taxon>Sapindales</taxon>
        <taxon>Sapindaceae</taxon>
        <taxon>Hippocastanoideae</taxon>
        <taxon>Acereae</taxon>
        <taxon>Dipteronia</taxon>
    </lineage>
</organism>
<evidence type="ECO:0000256" key="9">
    <source>
        <dbReference type="ARBA" id="ARBA00023242"/>
    </source>
</evidence>
<dbReference type="GO" id="GO:0003677">
    <property type="term" value="F:DNA binding"/>
    <property type="evidence" value="ECO:0007669"/>
    <property type="project" value="UniProtKB-KW"/>
</dbReference>
<evidence type="ECO:0000256" key="11">
    <source>
        <dbReference type="SAM" id="MobiDB-lite"/>
    </source>
</evidence>
<dbReference type="Proteomes" id="UP001280121">
    <property type="component" value="Unassembled WGS sequence"/>
</dbReference>
<keyword evidence="4 10" id="KW-0863">Zinc-finger</keyword>
<evidence type="ECO:0000256" key="4">
    <source>
        <dbReference type="ARBA" id="ARBA00022771"/>
    </source>
</evidence>
<dbReference type="InterPro" id="IPR025525">
    <property type="entry name" value="hAT-like_transposase_RNase-H"/>
</dbReference>
<feature type="compositionally biased region" description="Polar residues" evidence="11">
    <location>
        <begin position="25"/>
        <end position="41"/>
    </location>
</feature>
<comment type="subcellular location">
    <subcellularLocation>
        <location evidence="1">Nucleus</location>
    </subcellularLocation>
</comment>
<keyword evidence="14" id="KW-1185">Reference proteome</keyword>